<comment type="caution">
    <text evidence="1">The sequence shown here is derived from an EMBL/GenBank/DDBJ whole genome shotgun (WGS) entry which is preliminary data.</text>
</comment>
<reference evidence="1 2" key="1">
    <citation type="submission" date="2019-05" db="EMBL/GenBank/DDBJ databases">
        <title>Another draft genome of Portunus trituberculatus and its Hox gene families provides insights of decapod evolution.</title>
        <authorList>
            <person name="Jeong J.-H."/>
            <person name="Song I."/>
            <person name="Kim S."/>
            <person name="Choi T."/>
            <person name="Kim D."/>
            <person name="Ryu S."/>
            <person name="Kim W."/>
        </authorList>
    </citation>
    <scope>NUCLEOTIDE SEQUENCE [LARGE SCALE GENOMIC DNA]</scope>
    <source>
        <tissue evidence="1">Muscle</tissue>
    </source>
</reference>
<proteinExistence type="predicted"/>
<protein>
    <submittedName>
        <fullName evidence="1">Uncharacterized protein</fullName>
    </submittedName>
</protein>
<dbReference type="EMBL" id="VSRR010036071">
    <property type="protein sequence ID" value="MPC73094.1"/>
    <property type="molecule type" value="Genomic_DNA"/>
</dbReference>
<dbReference type="Proteomes" id="UP000324222">
    <property type="component" value="Unassembled WGS sequence"/>
</dbReference>
<evidence type="ECO:0000313" key="1">
    <source>
        <dbReference type="EMBL" id="MPC73094.1"/>
    </source>
</evidence>
<sequence>MWMKWMEEALSTAFLEMGWTG</sequence>
<gene>
    <name evidence="1" type="ORF">E2C01_067412</name>
</gene>
<evidence type="ECO:0000313" key="2">
    <source>
        <dbReference type="Proteomes" id="UP000324222"/>
    </source>
</evidence>
<keyword evidence="2" id="KW-1185">Reference proteome</keyword>
<name>A0A5B7HXE2_PORTR</name>
<dbReference type="AlphaFoldDB" id="A0A5B7HXE2"/>
<organism evidence="1 2">
    <name type="scientific">Portunus trituberculatus</name>
    <name type="common">Swimming crab</name>
    <name type="synonym">Neptunus trituberculatus</name>
    <dbReference type="NCBI Taxonomy" id="210409"/>
    <lineage>
        <taxon>Eukaryota</taxon>
        <taxon>Metazoa</taxon>
        <taxon>Ecdysozoa</taxon>
        <taxon>Arthropoda</taxon>
        <taxon>Crustacea</taxon>
        <taxon>Multicrustacea</taxon>
        <taxon>Malacostraca</taxon>
        <taxon>Eumalacostraca</taxon>
        <taxon>Eucarida</taxon>
        <taxon>Decapoda</taxon>
        <taxon>Pleocyemata</taxon>
        <taxon>Brachyura</taxon>
        <taxon>Eubrachyura</taxon>
        <taxon>Portunoidea</taxon>
        <taxon>Portunidae</taxon>
        <taxon>Portuninae</taxon>
        <taxon>Portunus</taxon>
    </lineage>
</organism>
<accession>A0A5B7HXE2</accession>